<keyword evidence="12 14" id="KW-0472">Membrane</keyword>
<evidence type="ECO:0000256" key="11">
    <source>
        <dbReference type="ARBA" id="ARBA00022989"/>
    </source>
</evidence>
<dbReference type="InterPro" id="IPR021319">
    <property type="entry name" value="DUF2921"/>
</dbReference>
<evidence type="ECO:0000313" key="17">
    <source>
        <dbReference type="EMBL" id="CAD8140327.1"/>
    </source>
</evidence>
<dbReference type="Pfam" id="PF12678">
    <property type="entry name" value="zf-rbx1"/>
    <property type="match status" value="1"/>
</dbReference>
<keyword evidence="5" id="KW-0808">Transferase</keyword>
<dbReference type="GO" id="GO:0016567">
    <property type="term" value="P:protein ubiquitination"/>
    <property type="evidence" value="ECO:0007669"/>
    <property type="project" value="TreeGrafter"/>
</dbReference>
<evidence type="ECO:0000256" key="14">
    <source>
        <dbReference type="SAM" id="Phobius"/>
    </source>
</evidence>
<comment type="caution">
    <text evidence="17">The sequence shown here is derived from an EMBL/GenBank/DDBJ whole genome shotgun (WGS) entry which is preliminary data.</text>
</comment>
<evidence type="ECO:0000313" key="18">
    <source>
        <dbReference type="Proteomes" id="UP000683925"/>
    </source>
</evidence>
<feature type="transmembrane region" description="Helical" evidence="14">
    <location>
        <begin position="372"/>
        <end position="393"/>
    </location>
</feature>
<keyword evidence="8 13" id="KW-0863">Zinc-finger</keyword>
<gene>
    <name evidence="17" type="ORF">POCTA_138.1.T0110375</name>
</gene>
<feature type="domain" description="RING-type" evidence="16">
    <location>
        <begin position="426"/>
        <end position="481"/>
    </location>
</feature>
<dbReference type="PANTHER" id="PTHR15710:SF243">
    <property type="entry name" value="E3 UBIQUITIN-PROTEIN LIGASE PRAJA-2 ISOFORM X1"/>
    <property type="match status" value="1"/>
</dbReference>
<keyword evidence="6 14" id="KW-0812">Transmembrane</keyword>
<dbReference type="OMA" id="IMVTPCQ"/>
<dbReference type="AlphaFoldDB" id="A0A8S1SLZ5"/>
<comment type="catalytic activity">
    <reaction evidence="1">
        <text>S-ubiquitinyl-[E2 ubiquitin-conjugating enzyme]-L-cysteine + [acceptor protein]-L-lysine = [E2 ubiquitin-conjugating enzyme]-L-cysteine + N(6)-ubiquitinyl-[acceptor protein]-L-lysine.</text>
        <dbReference type="EC" id="2.3.2.27"/>
    </reaction>
</comment>
<dbReference type="EMBL" id="CAJJDP010000010">
    <property type="protein sequence ID" value="CAD8140327.1"/>
    <property type="molecule type" value="Genomic_DNA"/>
</dbReference>
<dbReference type="GO" id="GO:0012505">
    <property type="term" value="C:endomembrane system"/>
    <property type="evidence" value="ECO:0007669"/>
    <property type="project" value="UniProtKB-SubCell"/>
</dbReference>
<proteinExistence type="predicted"/>
<dbReference type="InterPro" id="IPR024766">
    <property type="entry name" value="Znf_RING_H2"/>
</dbReference>
<feature type="signal peptide" evidence="15">
    <location>
        <begin position="1"/>
        <end position="23"/>
    </location>
</feature>
<dbReference type="PANTHER" id="PTHR15710">
    <property type="entry name" value="E3 UBIQUITIN-PROTEIN LIGASE PRAJA"/>
    <property type="match status" value="1"/>
</dbReference>
<evidence type="ECO:0000256" key="5">
    <source>
        <dbReference type="ARBA" id="ARBA00022679"/>
    </source>
</evidence>
<dbReference type="SMART" id="SM00184">
    <property type="entry name" value="RING"/>
    <property type="match status" value="1"/>
</dbReference>
<evidence type="ECO:0000256" key="15">
    <source>
        <dbReference type="SAM" id="SignalP"/>
    </source>
</evidence>
<dbReference type="OrthoDB" id="9984778at2759"/>
<keyword evidence="9" id="KW-0833">Ubl conjugation pathway</keyword>
<keyword evidence="10" id="KW-0862">Zinc</keyword>
<evidence type="ECO:0000256" key="1">
    <source>
        <dbReference type="ARBA" id="ARBA00000900"/>
    </source>
</evidence>
<evidence type="ECO:0000256" key="12">
    <source>
        <dbReference type="ARBA" id="ARBA00023136"/>
    </source>
</evidence>
<reference evidence="17" key="1">
    <citation type="submission" date="2021-01" db="EMBL/GenBank/DDBJ databases">
        <authorList>
            <consortium name="Genoscope - CEA"/>
            <person name="William W."/>
        </authorList>
    </citation>
    <scope>NUCLEOTIDE SEQUENCE</scope>
</reference>
<dbReference type="GO" id="GO:0061630">
    <property type="term" value="F:ubiquitin protein ligase activity"/>
    <property type="evidence" value="ECO:0007669"/>
    <property type="project" value="UniProtKB-EC"/>
</dbReference>
<evidence type="ECO:0000256" key="10">
    <source>
        <dbReference type="ARBA" id="ARBA00022833"/>
    </source>
</evidence>
<dbReference type="InterPro" id="IPR001841">
    <property type="entry name" value="Znf_RING"/>
</dbReference>
<protein>
    <recommendedName>
        <fullName evidence="4">RING-type E3 ubiquitin transferase</fullName>
        <ecNumber evidence="4">2.3.2.27</ecNumber>
    </recommendedName>
</protein>
<dbReference type="Pfam" id="PF11145">
    <property type="entry name" value="DUF2921"/>
    <property type="match status" value="1"/>
</dbReference>
<evidence type="ECO:0000256" key="3">
    <source>
        <dbReference type="ARBA" id="ARBA00004906"/>
    </source>
</evidence>
<dbReference type="PROSITE" id="PS50089">
    <property type="entry name" value="ZF_RING_2"/>
    <property type="match status" value="1"/>
</dbReference>
<feature type="transmembrane region" description="Helical" evidence="14">
    <location>
        <begin position="287"/>
        <end position="307"/>
    </location>
</feature>
<organism evidence="17 18">
    <name type="scientific">Paramecium octaurelia</name>
    <dbReference type="NCBI Taxonomy" id="43137"/>
    <lineage>
        <taxon>Eukaryota</taxon>
        <taxon>Sar</taxon>
        <taxon>Alveolata</taxon>
        <taxon>Ciliophora</taxon>
        <taxon>Intramacronucleata</taxon>
        <taxon>Oligohymenophorea</taxon>
        <taxon>Peniculida</taxon>
        <taxon>Parameciidae</taxon>
        <taxon>Paramecium</taxon>
    </lineage>
</organism>
<keyword evidence="15" id="KW-0732">Signal</keyword>
<evidence type="ECO:0000256" key="2">
    <source>
        <dbReference type="ARBA" id="ARBA00004127"/>
    </source>
</evidence>
<evidence type="ECO:0000256" key="6">
    <source>
        <dbReference type="ARBA" id="ARBA00022692"/>
    </source>
</evidence>
<feature type="transmembrane region" description="Helical" evidence="14">
    <location>
        <begin position="246"/>
        <end position="262"/>
    </location>
</feature>
<accession>A0A8S1SLZ5</accession>
<feature type="transmembrane region" description="Helical" evidence="14">
    <location>
        <begin position="177"/>
        <end position="199"/>
    </location>
</feature>
<dbReference type="EC" id="2.3.2.27" evidence="4"/>
<evidence type="ECO:0000256" key="13">
    <source>
        <dbReference type="PROSITE-ProRule" id="PRU00175"/>
    </source>
</evidence>
<sequence>MEILQKFMTFYFILLYLPYGILSDTKPEQIIASLLHQELFEGQWQSNYPNIMQFNYLTLDSGFIKVRVENGYLEFLALNPRYGEDKFVAGSIQLTDYSEIMSSWTGASKIYYQGGEQHSYLWYEPFCNGTYQVKLNQHAENLDIDQLQIDVYLVSNSEIGYHCSANMSFNVKRVYDYSFINCLVFCIVATIILLVQYFSVSKLLEQMQNQQIQFEQLSRLGSLISMINGLNTFYFFVDILFQNFNYYYFFILPTVISFLDLFKDSSLFNVHFYSTQQNREQRRGAQLVRFIGLLIILQLFVFGNFIIFQLFGYTFYAMLFQAFTLYPQIIHNLRLGINCKFNKLQIFGCLSPKLFFYLYIRSCPANVKDTKPNYLFVGVFLAVYLLSLLILILQTKYNLKCFKPKIEKPKMISYLQKVKIHDSMECPICIAPLHSKPSETDVQPINQSLLCEIMVTPCQHMFHQQCLLIWMQVQQNCPVCRGVLHLEENIEQQ</sequence>
<comment type="subcellular location">
    <subcellularLocation>
        <location evidence="2">Endomembrane system</location>
        <topology evidence="2">Multi-pass membrane protein</topology>
    </subcellularLocation>
</comment>
<comment type="pathway">
    <text evidence="3">Protein modification; protein ubiquitination.</text>
</comment>
<evidence type="ECO:0000256" key="7">
    <source>
        <dbReference type="ARBA" id="ARBA00022723"/>
    </source>
</evidence>
<evidence type="ECO:0000259" key="16">
    <source>
        <dbReference type="PROSITE" id="PS50089"/>
    </source>
</evidence>
<name>A0A8S1SLZ5_PAROT</name>
<evidence type="ECO:0000256" key="8">
    <source>
        <dbReference type="ARBA" id="ARBA00022771"/>
    </source>
</evidence>
<keyword evidence="11 14" id="KW-1133">Transmembrane helix</keyword>
<dbReference type="GO" id="GO:0005737">
    <property type="term" value="C:cytoplasm"/>
    <property type="evidence" value="ECO:0007669"/>
    <property type="project" value="TreeGrafter"/>
</dbReference>
<feature type="chain" id="PRO_5035798099" description="RING-type E3 ubiquitin transferase" evidence="15">
    <location>
        <begin position="24"/>
        <end position="493"/>
    </location>
</feature>
<keyword evidence="18" id="KW-1185">Reference proteome</keyword>
<keyword evidence="7" id="KW-0479">Metal-binding</keyword>
<dbReference type="Proteomes" id="UP000683925">
    <property type="component" value="Unassembled WGS sequence"/>
</dbReference>
<dbReference type="GO" id="GO:0008270">
    <property type="term" value="F:zinc ion binding"/>
    <property type="evidence" value="ECO:0007669"/>
    <property type="project" value="UniProtKB-KW"/>
</dbReference>
<evidence type="ECO:0000256" key="4">
    <source>
        <dbReference type="ARBA" id="ARBA00012483"/>
    </source>
</evidence>
<feature type="transmembrane region" description="Helical" evidence="14">
    <location>
        <begin position="220"/>
        <end position="240"/>
    </location>
</feature>
<evidence type="ECO:0000256" key="9">
    <source>
        <dbReference type="ARBA" id="ARBA00022786"/>
    </source>
</evidence>